<dbReference type="InterPro" id="IPR058625">
    <property type="entry name" value="MdtA-like_BSH"/>
</dbReference>
<dbReference type="RefSeq" id="WP_165876269.1">
    <property type="nucleotide sequence ID" value="NZ_JAOQNU010000003.1"/>
</dbReference>
<dbReference type="InterPro" id="IPR058792">
    <property type="entry name" value="Beta-barrel_RND_2"/>
</dbReference>
<dbReference type="Pfam" id="PF25954">
    <property type="entry name" value="Beta-barrel_RND_2"/>
    <property type="match status" value="1"/>
</dbReference>
<dbReference type="NCBIfam" id="TIGR01730">
    <property type="entry name" value="RND_mfp"/>
    <property type="match status" value="1"/>
</dbReference>
<dbReference type="GO" id="GO:1990281">
    <property type="term" value="C:efflux pump complex"/>
    <property type="evidence" value="ECO:0007669"/>
    <property type="project" value="TreeGrafter"/>
</dbReference>
<reference evidence="7 8" key="1">
    <citation type="submission" date="2019-03" db="EMBL/GenBank/DDBJ databases">
        <title>Genomic Encyclopedia of Type Strains, Phase IV (KMG-IV): sequencing the most valuable type-strain genomes for metagenomic binning, comparative biology and taxonomic classification.</title>
        <authorList>
            <person name="Goeker M."/>
        </authorList>
    </citation>
    <scope>NUCLEOTIDE SEQUENCE [LARGE SCALE GENOMIC DNA]</scope>
    <source>
        <strain evidence="7 8">DSM 11170</strain>
    </source>
</reference>
<feature type="chain" id="PRO_5039398579" evidence="3">
    <location>
        <begin position="26"/>
        <end position="364"/>
    </location>
</feature>
<evidence type="ECO:0000313" key="8">
    <source>
        <dbReference type="Proteomes" id="UP000294813"/>
    </source>
</evidence>
<protein>
    <submittedName>
        <fullName evidence="7">RND family efflux transporter MFP subunit</fullName>
    </submittedName>
</protein>
<name>A0A4R2RY33_9FIRM</name>
<evidence type="ECO:0000256" key="3">
    <source>
        <dbReference type="SAM" id="SignalP"/>
    </source>
</evidence>
<dbReference type="InterPro" id="IPR058637">
    <property type="entry name" value="YknX-like_C"/>
</dbReference>
<comment type="caution">
    <text evidence="7">The sequence shown here is derived from an EMBL/GenBank/DDBJ whole genome shotgun (WGS) entry which is preliminary data.</text>
</comment>
<dbReference type="PANTHER" id="PTHR30469:SF15">
    <property type="entry name" value="HLYD FAMILY OF SECRETION PROTEINS"/>
    <property type="match status" value="1"/>
</dbReference>
<evidence type="ECO:0000259" key="6">
    <source>
        <dbReference type="Pfam" id="PF25989"/>
    </source>
</evidence>
<keyword evidence="3" id="KW-0732">Signal</keyword>
<evidence type="ECO:0000256" key="2">
    <source>
        <dbReference type="SAM" id="Coils"/>
    </source>
</evidence>
<evidence type="ECO:0000259" key="5">
    <source>
        <dbReference type="Pfam" id="PF25954"/>
    </source>
</evidence>
<dbReference type="PANTHER" id="PTHR30469">
    <property type="entry name" value="MULTIDRUG RESISTANCE PROTEIN MDTA"/>
    <property type="match status" value="1"/>
</dbReference>
<accession>A0A4R2RY33</accession>
<dbReference type="PROSITE" id="PS51257">
    <property type="entry name" value="PROKAR_LIPOPROTEIN"/>
    <property type="match status" value="1"/>
</dbReference>
<proteinExistence type="inferred from homology"/>
<sequence>MKRLTKKVMPIVLVFGILAAGCTQQEPPAKEEIPPVRTKVVASNTEGTPIVYAGEVIGRNESRLSFQVGGKITKRYVEVGDVVQAGDLLMEIDTTDLQQDVVTQEANIAAIQSNLQLAEENLQRYQLLLQSGAVSNVEVDSLQTARDITAEQLKQAQSGLERTKNQVHYGRLVAPASGIVSAIRGEVGQVINPNHPGSDVLTLVLDNEREVAIDVPERQLADMQNAGKIKIKFWALPDVTVDGVIRDISPVADKATRTYQVKISSPNLPQAVKYGMSATVEVYPANPSSTITVPLSSIYQTGNDSSVWVVQDNVVHLRPIKVGTVMDNKVEVLEGLNDGETVVTAGVHKLQPGQAVRVTTGGGQ</sequence>
<dbReference type="Proteomes" id="UP000294813">
    <property type="component" value="Unassembled WGS sequence"/>
</dbReference>
<comment type="similarity">
    <text evidence="1">Belongs to the membrane fusion protein (MFP) (TC 8.A.1) family.</text>
</comment>
<dbReference type="Pfam" id="PF25989">
    <property type="entry name" value="YknX_C"/>
    <property type="match status" value="1"/>
</dbReference>
<dbReference type="AlphaFoldDB" id="A0A4R2RY33"/>
<dbReference type="InterPro" id="IPR006143">
    <property type="entry name" value="RND_pump_MFP"/>
</dbReference>
<dbReference type="EMBL" id="SLXT01000003">
    <property type="protein sequence ID" value="TCP68483.1"/>
    <property type="molecule type" value="Genomic_DNA"/>
</dbReference>
<dbReference type="Gene3D" id="1.10.287.470">
    <property type="entry name" value="Helix hairpin bin"/>
    <property type="match status" value="1"/>
</dbReference>
<feature type="coiled-coil region" evidence="2">
    <location>
        <begin position="101"/>
        <end position="128"/>
    </location>
</feature>
<feature type="domain" description="YknX-like C-terminal permuted SH3-like" evidence="6">
    <location>
        <begin position="291"/>
        <end position="358"/>
    </location>
</feature>
<keyword evidence="8" id="KW-1185">Reference proteome</keyword>
<dbReference type="Pfam" id="PF25917">
    <property type="entry name" value="BSH_RND"/>
    <property type="match status" value="1"/>
</dbReference>
<evidence type="ECO:0000313" key="7">
    <source>
        <dbReference type="EMBL" id="TCP68483.1"/>
    </source>
</evidence>
<organism evidence="7 8">
    <name type="scientific">Heliophilum fasciatum</name>
    <dbReference type="NCBI Taxonomy" id="35700"/>
    <lineage>
        <taxon>Bacteria</taxon>
        <taxon>Bacillati</taxon>
        <taxon>Bacillota</taxon>
        <taxon>Clostridia</taxon>
        <taxon>Eubacteriales</taxon>
        <taxon>Heliobacteriaceae</taxon>
        <taxon>Heliophilum</taxon>
    </lineage>
</organism>
<evidence type="ECO:0000259" key="4">
    <source>
        <dbReference type="Pfam" id="PF25917"/>
    </source>
</evidence>
<dbReference type="Gene3D" id="2.40.50.100">
    <property type="match status" value="1"/>
</dbReference>
<feature type="domain" description="CusB-like beta-barrel" evidence="5">
    <location>
        <begin position="211"/>
        <end position="282"/>
    </location>
</feature>
<feature type="signal peptide" evidence="3">
    <location>
        <begin position="1"/>
        <end position="25"/>
    </location>
</feature>
<gene>
    <name evidence="7" type="ORF">EDD73_103114</name>
</gene>
<dbReference type="GO" id="GO:0015562">
    <property type="term" value="F:efflux transmembrane transporter activity"/>
    <property type="evidence" value="ECO:0007669"/>
    <property type="project" value="TreeGrafter"/>
</dbReference>
<dbReference type="Gene3D" id="2.40.30.170">
    <property type="match status" value="1"/>
</dbReference>
<feature type="domain" description="Multidrug resistance protein MdtA-like barrel-sandwich hybrid" evidence="4">
    <location>
        <begin position="66"/>
        <end position="200"/>
    </location>
</feature>
<keyword evidence="2" id="KW-0175">Coiled coil</keyword>
<dbReference type="Gene3D" id="2.40.420.20">
    <property type="match status" value="1"/>
</dbReference>
<dbReference type="SUPFAM" id="SSF111369">
    <property type="entry name" value="HlyD-like secretion proteins"/>
    <property type="match status" value="1"/>
</dbReference>
<evidence type="ECO:0000256" key="1">
    <source>
        <dbReference type="ARBA" id="ARBA00009477"/>
    </source>
</evidence>